<accession>A0A3G5A0S9</accession>
<reference evidence="1" key="1">
    <citation type="submission" date="2018-10" db="EMBL/GenBank/DDBJ databases">
        <title>Hidden diversity of soil giant viruses.</title>
        <authorList>
            <person name="Schulz F."/>
            <person name="Alteio L."/>
            <person name="Goudeau D."/>
            <person name="Ryan E.M."/>
            <person name="Malmstrom R.R."/>
            <person name="Blanchard J."/>
            <person name="Woyke T."/>
        </authorList>
    </citation>
    <scope>NUCLEOTIDE SEQUENCE</scope>
    <source>
        <strain evidence="1">HAV1</strain>
    </source>
</reference>
<protein>
    <submittedName>
        <fullName evidence="1">Uncharacterized protein</fullName>
    </submittedName>
</protein>
<dbReference type="Gene3D" id="3.40.50.150">
    <property type="entry name" value="Vaccinia Virus protein VP39"/>
    <property type="match status" value="1"/>
</dbReference>
<dbReference type="EMBL" id="MK072248">
    <property type="protein sequence ID" value="AYV80798.1"/>
    <property type="molecule type" value="Genomic_DNA"/>
</dbReference>
<evidence type="ECO:0000313" key="1">
    <source>
        <dbReference type="EMBL" id="AYV80798.1"/>
    </source>
</evidence>
<name>A0A3G5A0S9_9VIRU</name>
<gene>
    <name evidence="1" type="ORF">Harvfovirus6_48</name>
</gene>
<organism evidence="1">
    <name type="scientific">Harvfovirus sp</name>
    <dbReference type="NCBI Taxonomy" id="2487768"/>
    <lineage>
        <taxon>Viruses</taxon>
        <taxon>Varidnaviria</taxon>
        <taxon>Bamfordvirae</taxon>
        <taxon>Nucleocytoviricota</taxon>
        <taxon>Megaviricetes</taxon>
        <taxon>Imitervirales</taxon>
        <taxon>Mimiviridae</taxon>
        <taxon>Klosneuvirinae</taxon>
    </lineage>
</organism>
<dbReference type="InterPro" id="IPR029063">
    <property type="entry name" value="SAM-dependent_MTases_sf"/>
</dbReference>
<sequence>MCENTHTSYWERFGGGLKRSKTFIEFAKDIVDQLNVRHIHDKSLLPTYVSENCLGIHFYDSIVILDKSNFPLPEPVTTGKGIHFL</sequence>
<proteinExistence type="predicted"/>